<name>A0A6J2Y0E0_SITOR</name>
<dbReference type="InterPro" id="IPR002068">
    <property type="entry name" value="A-crystallin/Hsp20_dom"/>
</dbReference>
<reference evidence="5" key="1">
    <citation type="submission" date="2018-03" db="EMBL/GenBank/DDBJ databases">
        <title>Cloning and identify of heat shock protein genes in rice weevil, Sitophilus oryzae.</title>
        <authorList>
            <person name="Hu F."/>
            <person name="Ye K."/>
            <person name="Wei Z.J."/>
        </authorList>
    </citation>
    <scope>NUCLEOTIDE SEQUENCE</scope>
</reference>
<organism evidence="6 7">
    <name type="scientific">Sitophilus oryzae</name>
    <name type="common">Rice weevil</name>
    <name type="synonym">Curculio oryzae</name>
    <dbReference type="NCBI Taxonomy" id="7048"/>
    <lineage>
        <taxon>Eukaryota</taxon>
        <taxon>Metazoa</taxon>
        <taxon>Ecdysozoa</taxon>
        <taxon>Arthropoda</taxon>
        <taxon>Hexapoda</taxon>
        <taxon>Insecta</taxon>
        <taxon>Pterygota</taxon>
        <taxon>Neoptera</taxon>
        <taxon>Endopterygota</taxon>
        <taxon>Coleoptera</taxon>
        <taxon>Polyphaga</taxon>
        <taxon>Cucujiformia</taxon>
        <taxon>Curculionidae</taxon>
        <taxon>Dryophthorinae</taxon>
        <taxon>Sitophilus</taxon>
    </lineage>
</organism>
<dbReference type="GO" id="GO:0005737">
    <property type="term" value="C:cytoplasm"/>
    <property type="evidence" value="ECO:0007669"/>
    <property type="project" value="TreeGrafter"/>
</dbReference>
<dbReference type="GO" id="GO:0051082">
    <property type="term" value="F:unfolded protein binding"/>
    <property type="evidence" value="ECO:0007669"/>
    <property type="project" value="TreeGrafter"/>
</dbReference>
<feature type="domain" description="SHSP" evidence="4">
    <location>
        <begin position="42"/>
        <end position="152"/>
    </location>
</feature>
<dbReference type="AlphaFoldDB" id="A0A6J2Y0E0"/>
<dbReference type="RefSeq" id="XP_030756505.1">
    <property type="nucleotide sequence ID" value="XM_030900645.1"/>
</dbReference>
<dbReference type="GeneID" id="115882528"/>
<dbReference type="PANTHER" id="PTHR45640:SF13">
    <property type="entry name" value="HEAT SHOCK PROTEIN 22-RELATED"/>
    <property type="match status" value="1"/>
</dbReference>
<keyword evidence="1 5" id="KW-0346">Stress response</keyword>
<dbReference type="GO" id="GO:0042026">
    <property type="term" value="P:protein refolding"/>
    <property type="evidence" value="ECO:0007669"/>
    <property type="project" value="TreeGrafter"/>
</dbReference>
<evidence type="ECO:0000313" key="6">
    <source>
        <dbReference type="Proteomes" id="UP000504635"/>
    </source>
</evidence>
<protein>
    <submittedName>
        <fullName evidence="5">Heat shock protein 21.1</fullName>
    </submittedName>
    <submittedName>
        <fullName evidence="7">Protein lethal(2)essential for life-like</fullName>
    </submittedName>
</protein>
<dbReference type="InterPro" id="IPR008978">
    <property type="entry name" value="HSP20-like_chaperone"/>
</dbReference>
<dbReference type="Gene3D" id="2.60.40.790">
    <property type="match status" value="1"/>
</dbReference>
<evidence type="ECO:0000259" key="4">
    <source>
        <dbReference type="PROSITE" id="PS01031"/>
    </source>
</evidence>
<dbReference type="OrthoDB" id="1431247at2759"/>
<evidence type="ECO:0000256" key="1">
    <source>
        <dbReference type="ARBA" id="ARBA00023016"/>
    </source>
</evidence>
<evidence type="ECO:0000256" key="3">
    <source>
        <dbReference type="RuleBase" id="RU003616"/>
    </source>
</evidence>
<reference evidence="7" key="2">
    <citation type="submission" date="2025-04" db="UniProtKB">
        <authorList>
            <consortium name="RefSeq"/>
        </authorList>
    </citation>
    <scope>IDENTIFICATION</scope>
    <source>
        <tissue evidence="7">Gonads</tissue>
    </source>
</reference>
<evidence type="ECO:0000313" key="7">
    <source>
        <dbReference type="RefSeq" id="XP_030756505.1"/>
    </source>
</evidence>
<dbReference type="InterPro" id="IPR001436">
    <property type="entry name" value="Alpha-crystallin/sHSP_animal"/>
</dbReference>
<dbReference type="Pfam" id="PF00011">
    <property type="entry name" value="HSP20"/>
    <property type="match status" value="1"/>
</dbReference>
<dbReference type="KEGG" id="soy:115882528"/>
<proteinExistence type="evidence at transcript level"/>
<accession>A0A6J2Y0E0</accession>
<dbReference type="CDD" id="cd06526">
    <property type="entry name" value="metazoan_ACD"/>
    <property type="match status" value="1"/>
</dbReference>
<dbReference type="PANTHER" id="PTHR45640">
    <property type="entry name" value="HEAT SHOCK PROTEIN HSP-12.2-RELATED"/>
    <property type="match status" value="1"/>
</dbReference>
<evidence type="ECO:0000313" key="5">
    <source>
        <dbReference type="EMBL" id="QCC88567.1"/>
    </source>
</evidence>
<dbReference type="SUPFAM" id="SSF49764">
    <property type="entry name" value="HSP20-like chaperones"/>
    <property type="match status" value="1"/>
</dbReference>
<comment type="similarity">
    <text evidence="2 3">Belongs to the small heat shock protein (HSP20) family.</text>
</comment>
<dbReference type="EMBL" id="MH101996">
    <property type="protein sequence ID" value="QCC88567.1"/>
    <property type="molecule type" value="mRNA"/>
</dbReference>
<dbReference type="PROSITE" id="PS01031">
    <property type="entry name" value="SHSP"/>
    <property type="match status" value="1"/>
</dbReference>
<dbReference type="GO" id="GO:0005634">
    <property type="term" value="C:nucleus"/>
    <property type="evidence" value="ECO:0007669"/>
    <property type="project" value="TreeGrafter"/>
</dbReference>
<evidence type="ECO:0000256" key="2">
    <source>
        <dbReference type="PROSITE-ProRule" id="PRU00285"/>
    </source>
</evidence>
<gene>
    <name evidence="7" type="primary">LOC115882528</name>
</gene>
<sequence length="182" mass="21092">MALLPLLFERPLVRRNHWSSLVDPEENELVSFVLKNLEDKTRQLSEIEKDSTIELDKDHFQASIDVQQFKPEEITVKLIDDNTILVEGKHEERPDEHGYISRHFVRKYVLPKDSNLKELKSKLSSDGVLSISAPKIEEKPQQDYKEIPIIHTGKPIRGVKRLQHLDAGFRADKKAKKSRGHK</sequence>
<dbReference type="PRINTS" id="PR00299">
    <property type="entry name" value="ACRYSTALLIN"/>
</dbReference>
<keyword evidence="6" id="KW-1185">Reference proteome</keyword>
<dbReference type="GO" id="GO:0009408">
    <property type="term" value="P:response to heat"/>
    <property type="evidence" value="ECO:0007669"/>
    <property type="project" value="TreeGrafter"/>
</dbReference>
<dbReference type="Proteomes" id="UP000504635">
    <property type="component" value="Unplaced"/>
</dbReference>